<accession>U6GLM8</accession>
<feature type="region of interest" description="Disordered" evidence="5">
    <location>
        <begin position="353"/>
        <end position="442"/>
    </location>
</feature>
<dbReference type="PANTHER" id="PTHR13165:SF0">
    <property type="entry name" value="SERRATE RNA EFFECTOR MOLECULE HOMOLOG"/>
    <property type="match status" value="1"/>
</dbReference>
<dbReference type="OrthoDB" id="342064at2759"/>
<dbReference type="InterPro" id="IPR039727">
    <property type="entry name" value="SE/Ars2"/>
</dbReference>
<feature type="domain" description="C2H2-type" evidence="6">
    <location>
        <begin position="306"/>
        <end position="334"/>
    </location>
</feature>
<reference evidence="7" key="1">
    <citation type="submission" date="2013-10" db="EMBL/GenBank/DDBJ databases">
        <title>Genomic analysis of the causative agents of coccidiosis in chickens.</title>
        <authorList>
            <person name="Reid A.J."/>
            <person name="Blake D."/>
            <person name="Billington K."/>
            <person name="Browne H."/>
            <person name="Dunn M."/>
            <person name="Hung S."/>
            <person name="Kawahara F."/>
            <person name="Miranda-Saavedra D."/>
            <person name="Mourier T."/>
            <person name="Nagra H."/>
            <person name="Otto T.D."/>
            <person name="Rawlings N."/>
            <person name="Sanchez A."/>
            <person name="Sanders M."/>
            <person name="Subramaniam C."/>
            <person name="Tay Y."/>
            <person name="Dear P."/>
            <person name="Doerig C."/>
            <person name="Gruber A."/>
            <person name="Parkinson J."/>
            <person name="Shirley M."/>
            <person name="Wan K.L."/>
            <person name="Berriman M."/>
            <person name="Tomley F."/>
            <person name="Pain A."/>
        </authorList>
    </citation>
    <scope>NUCLEOTIDE SEQUENCE [LARGE SCALE GENOMIC DNA]</scope>
    <source>
        <strain evidence="7">Houghton</strain>
    </source>
</reference>
<evidence type="ECO:0000256" key="1">
    <source>
        <dbReference type="ARBA" id="ARBA00004123"/>
    </source>
</evidence>
<dbReference type="PROSITE" id="PS50157">
    <property type="entry name" value="ZINC_FINGER_C2H2_2"/>
    <property type="match status" value="1"/>
</dbReference>
<reference evidence="7" key="2">
    <citation type="submission" date="2013-10" db="EMBL/GenBank/DDBJ databases">
        <authorList>
            <person name="Aslett M."/>
        </authorList>
    </citation>
    <scope>NUCLEOTIDE SEQUENCE [LARGE SCALE GENOMIC DNA]</scope>
    <source>
        <strain evidence="7">Houghton</strain>
    </source>
</reference>
<evidence type="ECO:0000256" key="4">
    <source>
        <dbReference type="PROSITE-ProRule" id="PRU00042"/>
    </source>
</evidence>
<comment type="subcellular location">
    <subcellularLocation>
        <location evidence="1">Nucleus</location>
    </subcellularLocation>
</comment>
<dbReference type="InterPro" id="IPR007042">
    <property type="entry name" value="SERRATE/Ars2_C"/>
</dbReference>
<dbReference type="GO" id="GO:0031053">
    <property type="term" value="P:primary miRNA processing"/>
    <property type="evidence" value="ECO:0007669"/>
    <property type="project" value="TreeGrafter"/>
</dbReference>
<dbReference type="GO" id="GO:0008270">
    <property type="term" value="F:zinc ion binding"/>
    <property type="evidence" value="ECO:0007669"/>
    <property type="project" value="UniProtKB-KW"/>
</dbReference>
<gene>
    <name evidence="7" type="ORF">EPH_0009480</name>
</gene>
<keyword evidence="4" id="KW-0863">Zinc-finger</keyword>
<dbReference type="Pfam" id="PF04959">
    <property type="entry name" value="ARS2"/>
    <property type="match status" value="1"/>
</dbReference>
<keyword evidence="3" id="KW-0539">Nucleus</keyword>
<evidence type="ECO:0000256" key="2">
    <source>
        <dbReference type="ARBA" id="ARBA00005407"/>
    </source>
</evidence>
<protein>
    <recommendedName>
        <fullName evidence="6">C2H2-type domain-containing protein</fullName>
    </recommendedName>
</protein>
<evidence type="ECO:0000256" key="3">
    <source>
        <dbReference type="ARBA" id="ARBA00023242"/>
    </source>
</evidence>
<evidence type="ECO:0000256" key="5">
    <source>
        <dbReference type="SAM" id="MobiDB-lite"/>
    </source>
</evidence>
<name>U6GLM8_9EIME</name>
<feature type="compositionally biased region" description="Low complexity" evidence="5">
    <location>
        <begin position="226"/>
        <end position="250"/>
    </location>
</feature>
<evidence type="ECO:0000313" key="8">
    <source>
        <dbReference type="Proteomes" id="UP000018201"/>
    </source>
</evidence>
<dbReference type="PANTHER" id="PTHR13165">
    <property type="entry name" value="ARSENITE-RESISTANCE PROTEIN 2"/>
    <property type="match status" value="1"/>
</dbReference>
<comment type="similarity">
    <text evidence="2">Belongs to the ARS2 family.</text>
</comment>
<evidence type="ECO:0000313" key="7">
    <source>
        <dbReference type="EMBL" id="CDI81121.1"/>
    </source>
</evidence>
<dbReference type="VEuPathDB" id="ToxoDB:EPH_0009480"/>
<dbReference type="InterPro" id="IPR013087">
    <property type="entry name" value="Znf_C2H2_type"/>
</dbReference>
<evidence type="ECO:0000259" key="6">
    <source>
        <dbReference type="PROSITE" id="PS50157"/>
    </source>
</evidence>
<feature type="compositionally biased region" description="Pro residues" evidence="5">
    <location>
        <begin position="396"/>
        <end position="410"/>
    </location>
</feature>
<feature type="compositionally biased region" description="Basic and acidic residues" evidence="5">
    <location>
        <begin position="362"/>
        <end position="381"/>
    </location>
</feature>
<keyword evidence="4" id="KW-0862">Zinc</keyword>
<dbReference type="GO" id="GO:0016604">
    <property type="term" value="C:nuclear body"/>
    <property type="evidence" value="ECO:0007669"/>
    <property type="project" value="TreeGrafter"/>
</dbReference>
<keyword evidence="4" id="KW-0479">Metal-binding</keyword>
<dbReference type="PROSITE" id="PS00028">
    <property type="entry name" value="ZINC_FINGER_C2H2_1"/>
    <property type="match status" value="1"/>
</dbReference>
<organism evidence="7 8">
    <name type="scientific">Eimeria praecox</name>
    <dbReference type="NCBI Taxonomy" id="51316"/>
    <lineage>
        <taxon>Eukaryota</taxon>
        <taxon>Sar</taxon>
        <taxon>Alveolata</taxon>
        <taxon>Apicomplexa</taxon>
        <taxon>Conoidasida</taxon>
        <taxon>Coccidia</taxon>
        <taxon>Eucoccidiorida</taxon>
        <taxon>Eimeriorina</taxon>
        <taxon>Eimeriidae</taxon>
        <taxon>Eimeria</taxon>
    </lineage>
</organism>
<keyword evidence="8" id="KW-1185">Reference proteome</keyword>
<dbReference type="AlphaFoldDB" id="U6GLM8"/>
<feature type="region of interest" description="Disordered" evidence="5">
    <location>
        <begin position="207"/>
        <end position="250"/>
    </location>
</feature>
<sequence>MISDELISYAAAAALAAAAVAAAAAAAAAAVGDVSPLLLEDWPRQVRVCEQQQEDTPFGVFSVGPGVLQLPHSGCLEVHHVDPRINKFDVLKALEKRGALYAAMVSNAGPTSSRTSHVFFASQEAADEALAQGAEFTLNKDTQTAWQLIRILDGQLDVCAADAPHPLEEILDSIEDPWLYVYDDPQQLHLNATAAHLRPACPPHLQHYLQQQQQQQEEEEDAAGDNSSSSNNNNNNNSSSSSSNISQQQQQWVQQLDQRLEVLLQMASKMQQNLPPPLDEQESPIIQSKWTAFCQEHTSKDAEGRYRCTLCQKLFKAPSFVHLHHRKKHEIELIRIINKYVPHLMKTAYMNDPNKHITLPQERQRHRDRERDRDRDRDRMMRRPPPPTGGLFIPGGVPPPPFVLPPPPVAPQLRRQRDWDSPYAPGAAPLTVPRPTASYDDL</sequence>
<dbReference type="Proteomes" id="UP000018201">
    <property type="component" value="Unassembled WGS sequence"/>
</dbReference>
<dbReference type="EMBL" id="HG691982">
    <property type="protein sequence ID" value="CDI81121.1"/>
    <property type="molecule type" value="Genomic_DNA"/>
</dbReference>
<proteinExistence type="inferred from homology"/>